<gene>
    <name evidence="14" type="ORF">FRY98_05880</name>
</gene>
<proteinExistence type="inferred from homology"/>
<evidence type="ECO:0000256" key="9">
    <source>
        <dbReference type="ARBA" id="ARBA00024973"/>
    </source>
</evidence>
<keyword evidence="15" id="KW-1185">Reference proteome</keyword>
<evidence type="ECO:0000256" key="1">
    <source>
        <dbReference type="ARBA" id="ARBA00004651"/>
    </source>
</evidence>
<dbReference type="RefSeq" id="WP_148450769.1">
    <property type="nucleotide sequence ID" value="NZ_VSDO01000001.1"/>
</dbReference>
<accession>A0A5D0CZP2</accession>
<feature type="transmembrane region" description="Helical" evidence="11">
    <location>
        <begin position="288"/>
        <end position="308"/>
    </location>
</feature>
<reference evidence="14 15" key="1">
    <citation type="submission" date="2019-08" db="EMBL/GenBank/DDBJ databases">
        <title>Genome sequencing of Paenibacillus faecis DSM 23593(T).</title>
        <authorList>
            <person name="Kook J.-K."/>
            <person name="Park S.-N."/>
            <person name="Lim Y.K."/>
        </authorList>
    </citation>
    <scope>NUCLEOTIDE SEQUENCE [LARGE SCALE GENOMIC DNA]</scope>
    <source>
        <strain evidence="14 15">DSM 23593</strain>
    </source>
</reference>
<evidence type="ECO:0000313" key="14">
    <source>
        <dbReference type="EMBL" id="TYA15178.1"/>
    </source>
</evidence>
<dbReference type="Pfam" id="PF02687">
    <property type="entry name" value="FtsX"/>
    <property type="match status" value="1"/>
</dbReference>
<dbReference type="InterPro" id="IPR025857">
    <property type="entry name" value="MacB_PCD"/>
</dbReference>
<dbReference type="OrthoDB" id="9784014at2"/>
<keyword evidence="7 11" id="KW-1133">Transmembrane helix</keyword>
<evidence type="ECO:0000256" key="11">
    <source>
        <dbReference type="SAM" id="Phobius"/>
    </source>
</evidence>
<evidence type="ECO:0000256" key="7">
    <source>
        <dbReference type="ARBA" id="ARBA00022989"/>
    </source>
</evidence>
<comment type="caution">
    <text evidence="14">The sequence shown here is derived from an EMBL/GenBank/DDBJ whole genome shotgun (WGS) entry which is preliminary data.</text>
</comment>
<feature type="domain" description="MacB-like periplasmic core" evidence="13">
    <location>
        <begin position="20"/>
        <end position="258"/>
    </location>
</feature>
<dbReference type="InterPro" id="IPR051125">
    <property type="entry name" value="ABC-4/HrtB_transporter"/>
</dbReference>
<sequence length="413" mass="44455">MSMLRYMLRNLLHRKFLSLLTILSVTATVGFVLLLSMSKAGVEEGAENGYGPFDLVIGAAGSETQLVLNTFYHVGAPTGNISEEAWEAVSEHQAIDRAFPMTTGDYFNEFPIVGIDSAYFMTRYGDRALSEGGLYRQTGEVVVGAHVAQTLGLHVGDSFTGAHGLVEGLHDEEEHGEEHEEEHEEGHEGEEHDAHEQFRYTITGILPRLNTPDDRAVFTTVDHAWAVHGVESGHREVTAVLVKPKTLLSGQELRDALESEAGVQVVYTSKAVADVVNLVDRGSELIEIVTLLCVLLAAVTILLSLVAAAGERTKDAGLLRLLGKSKGYIMASMVGEGLALTAFGLLLGYLAGHAAAYFLKEAVFNYAGIQINPFQITADHAAIAAGALVIGLAASMIPAFRMYRTDALTLFKA</sequence>
<evidence type="ECO:0000256" key="10">
    <source>
        <dbReference type="SAM" id="MobiDB-lite"/>
    </source>
</evidence>
<evidence type="ECO:0000256" key="4">
    <source>
        <dbReference type="ARBA" id="ARBA00016962"/>
    </source>
</evidence>
<feature type="region of interest" description="Disordered" evidence="10">
    <location>
        <begin position="171"/>
        <end position="193"/>
    </location>
</feature>
<evidence type="ECO:0000259" key="13">
    <source>
        <dbReference type="Pfam" id="PF12704"/>
    </source>
</evidence>
<dbReference type="AlphaFoldDB" id="A0A5D0CZP2"/>
<comment type="subcellular location">
    <subcellularLocation>
        <location evidence="1">Cell membrane</location>
        <topology evidence="1">Multi-pass membrane protein</topology>
    </subcellularLocation>
</comment>
<keyword evidence="8 11" id="KW-0472">Membrane</keyword>
<dbReference type="PANTHER" id="PTHR43738">
    <property type="entry name" value="ABC TRANSPORTER, MEMBRANE PROTEIN"/>
    <property type="match status" value="1"/>
</dbReference>
<evidence type="ECO:0000259" key="12">
    <source>
        <dbReference type="Pfam" id="PF02687"/>
    </source>
</evidence>
<dbReference type="PANTHER" id="PTHR43738:SF2">
    <property type="entry name" value="ABC TRANSPORTER PERMEASE"/>
    <property type="match status" value="1"/>
</dbReference>
<organism evidence="14 15">
    <name type="scientific">Paenibacillus faecis</name>
    <dbReference type="NCBI Taxonomy" id="862114"/>
    <lineage>
        <taxon>Bacteria</taxon>
        <taxon>Bacillati</taxon>
        <taxon>Bacillota</taxon>
        <taxon>Bacilli</taxon>
        <taxon>Bacillales</taxon>
        <taxon>Paenibacillaceae</taxon>
        <taxon>Paenibacillus</taxon>
    </lineage>
</organism>
<dbReference type="InterPro" id="IPR003838">
    <property type="entry name" value="ABC3_permease_C"/>
</dbReference>
<evidence type="ECO:0000313" key="15">
    <source>
        <dbReference type="Proteomes" id="UP000325218"/>
    </source>
</evidence>
<protein>
    <recommendedName>
        <fullName evidence="4">Putative hemin transport system permease protein HrtB</fullName>
    </recommendedName>
</protein>
<feature type="transmembrane region" description="Helical" evidence="11">
    <location>
        <begin position="328"/>
        <end position="351"/>
    </location>
</feature>
<keyword evidence="6 11" id="KW-0812">Transmembrane</keyword>
<comment type="function">
    <text evidence="9">Part of the ABC transporter complex hrt involved in hemin import. Responsible for the translocation of the substrate across the membrane.</text>
</comment>
<name>A0A5D0CZP2_9BACL</name>
<evidence type="ECO:0000256" key="6">
    <source>
        <dbReference type="ARBA" id="ARBA00022692"/>
    </source>
</evidence>
<dbReference type="GO" id="GO:0005886">
    <property type="term" value="C:plasma membrane"/>
    <property type="evidence" value="ECO:0007669"/>
    <property type="project" value="UniProtKB-SubCell"/>
</dbReference>
<keyword evidence="5" id="KW-1003">Cell membrane</keyword>
<comment type="subunit">
    <text evidence="3">The complex is composed of two ATP-binding proteins (HrtA), two transmembrane proteins (HrtB) and a solute-binding protein.</text>
</comment>
<feature type="domain" description="ABC3 transporter permease C-terminal" evidence="12">
    <location>
        <begin position="288"/>
        <end position="405"/>
    </location>
</feature>
<evidence type="ECO:0000256" key="3">
    <source>
        <dbReference type="ARBA" id="ARBA00011131"/>
    </source>
</evidence>
<dbReference type="Proteomes" id="UP000325218">
    <property type="component" value="Unassembled WGS sequence"/>
</dbReference>
<dbReference type="Pfam" id="PF12704">
    <property type="entry name" value="MacB_PCD"/>
    <property type="match status" value="1"/>
</dbReference>
<dbReference type="EMBL" id="VSDO01000001">
    <property type="protein sequence ID" value="TYA15178.1"/>
    <property type="molecule type" value="Genomic_DNA"/>
</dbReference>
<feature type="transmembrane region" description="Helical" evidence="11">
    <location>
        <begin position="381"/>
        <end position="403"/>
    </location>
</feature>
<evidence type="ECO:0000256" key="5">
    <source>
        <dbReference type="ARBA" id="ARBA00022475"/>
    </source>
</evidence>
<comment type="similarity">
    <text evidence="2">Belongs to the ABC-4 integral membrane protein family. HrtB subfamily.</text>
</comment>
<evidence type="ECO:0000256" key="8">
    <source>
        <dbReference type="ARBA" id="ARBA00023136"/>
    </source>
</evidence>
<evidence type="ECO:0000256" key="2">
    <source>
        <dbReference type="ARBA" id="ARBA00008697"/>
    </source>
</evidence>